<dbReference type="EMBL" id="JBHUII010000001">
    <property type="protein sequence ID" value="MFD2204885.1"/>
    <property type="molecule type" value="Genomic_DNA"/>
</dbReference>
<dbReference type="InterPro" id="IPR045502">
    <property type="entry name" value="DUF6489"/>
</dbReference>
<dbReference type="RefSeq" id="WP_380248904.1">
    <property type="nucleotide sequence ID" value="NZ_JBHUII010000001.1"/>
</dbReference>
<sequence>MKFTVDVDCTPEEARHFLGLPDVSALQEEALSEIRTKMLKMIQSSDSEALMKSWMPSSVPDSMKGLDQMQKMFWSQFSPKSPNTPKND</sequence>
<accession>A0ABW5BGS4</accession>
<name>A0ABW5BGS4_9PROT</name>
<keyword evidence="2" id="KW-1185">Reference proteome</keyword>
<evidence type="ECO:0000313" key="1">
    <source>
        <dbReference type="EMBL" id="MFD2204885.1"/>
    </source>
</evidence>
<dbReference type="Pfam" id="PF20099">
    <property type="entry name" value="DUF6489"/>
    <property type="match status" value="1"/>
</dbReference>
<evidence type="ECO:0000313" key="2">
    <source>
        <dbReference type="Proteomes" id="UP001597294"/>
    </source>
</evidence>
<gene>
    <name evidence="1" type="ORF">ACFSKO_04660</name>
</gene>
<protein>
    <submittedName>
        <fullName evidence="1">DUF6489 family protein</fullName>
    </submittedName>
</protein>
<organism evidence="1 2">
    <name type="scientific">Kiloniella antarctica</name>
    <dbReference type="NCBI Taxonomy" id="1550907"/>
    <lineage>
        <taxon>Bacteria</taxon>
        <taxon>Pseudomonadati</taxon>
        <taxon>Pseudomonadota</taxon>
        <taxon>Alphaproteobacteria</taxon>
        <taxon>Rhodospirillales</taxon>
        <taxon>Kiloniellaceae</taxon>
        <taxon>Kiloniella</taxon>
    </lineage>
</organism>
<dbReference type="Proteomes" id="UP001597294">
    <property type="component" value="Unassembled WGS sequence"/>
</dbReference>
<proteinExistence type="predicted"/>
<reference evidence="2" key="1">
    <citation type="journal article" date="2019" name="Int. J. Syst. Evol. Microbiol.">
        <title>The Global Catalogue of Microorganisms (GCM) 10K type strain sequencing project: providing services to taxonomists for standard genome sequencing and annotation.</title>
        <authorList>
            <consortium name="The Broad Institute Genomics Platform"/>
            <consortium name="The Broad Institute Genome Sequencing Center for Infectious Disease"/>
            <person name="Wu L."/>
            <person name="Ma J."/>
        </authorList>
    </citation>
    <scope>NUCLEOTIDE SEQUENCE [LARGE SCALE GENOMIC DNA]</scope>
    <source>
        <strain evidence="2">CGMCC 4.7192</strain>
    </source>
</reference>
<comment type="caution">
    <text evidence="1">The sequence shown here is derived from an EMBL/GenBank/DDBJ whole genome shotgun (WGS) entry which is preliminary data.</text>
</comment>